<name>A0A401VV09_STREY</name>
<dbReference type="GO" id="GO:0043856">
    <property type="term" value="F:anti-sigma factor antagonist activity"/>
    <property type="evidence" value="ECO:0007669"/>
    <property type="project" value="InterPro"/>
</dbReference>
<dbReference type="Pfam" id="PF01740">
    <property type="entry name" value="STAS"/>
    <property type="match status" value="1"/>
</dbReference>
<evidence type="ECO:0000259" key="3">
    <source>
        <dbReference type="PROSITE" id="PS50801"/>
    </source>
</evidence>
<reference evidence="4 5" key="1">
    <citation type="submission" date="2018-11" db="EMBL/GenBank/DDBJ databases">
        <title>Whole genome sequence of Streptomyces paromomycinus NBRC 15454(T).</title>
        <authorList>
            <person name="Komaki H."/>
            <person name="Tamura T."/>
        </authorList>
    </citation>
    <scope>NUCLEOTIDE SEQUENCE [LARGE SCALE GENOMIC DNA]</scope>
    <source>
        <strain evidence="4 5">NBRC 15454</strain>
    </source>
</reference>
<protein>
    <recommendedName>
        <fullName evidence="2">Anti-sigma factor antagonist</fullName>
    </recommendedName>
</protein>
<accession>A0A401VV09</accession>
<evidence type="ECO:0000256" key="1">
    <source>
        <dbReference type="ARBA" id="ARBA00009013"/>
    </source>
</evidence>
<dbReference type="SUPFAM" id="SSF52091">
    <property type="entry name" value="SpoIIaa-like"/>
    <property type="match status" value="1"/>
</dbReference>
<dbReference type="RefSeq" id="WP_125051525.1">
    <property type="nucleotide sequence ID" value="NZ_BHZD01000001.1"/>
</dbReference>
<proteinExistence type="inferred from homology"/>
<dbReference type="EMBL" id="BHZD01000001">
    <property type="protein sequence ID" value="GCD40917.1"/>
    <property type="molecule type" value="Genomic_DNA"/>
</dbReference>
<comment type="similarity">
    <text evidence="1 2">Belongs to the anti-sigma-factor antagonist family.</text>
</comment>
<dbReference type="AlphaFoldDB" id="A0A401VV09"/>
<keyword evidence="5" id="KW-1185">Reference proteome</keyword>
<dbReference type="CDD" id="cd07043">
    <property type="entry name" value="STAS_anti-anti-sigma_factors"/>
    <property type="match status" value="1"/>
</dbReference>
<dbReference type="InterPro" id="IPR036513">
    <property type="entry name" value="STAS_dom_sf"/>
</dbReference>
<gene>
    <name evidence="4" type="primary">rsbV_1</name>
    <name evidence="4" type="ORF">GKJPGBOP_00570</name>
</gene>
<evidence type="ECO:0000313" key="4">
    <source>
        <dbReference type="EMBL" id="GCD40917.1"/>
    </source>
</evidence>
<dbReference type="PROSITE" id="PS50801">
    <property type="entry name" value="STAS"/>
    <property type="match status" value="1"/>
</dbReference>
<feature type="domain" description="STAS" evidence="3">
    <location>
        <begin position="19"/>
        <end position="111"/>
    </location>
</feature>
<organism evidence="4 5">
    <name type="scientific">Streptomyces paromomycinus</name>
    <name type="common">Streptomyces rimosus subsp. paromomycinus</name>
    <dbReference type="NCBI Taxonomy" id="92743"/>
    <lineage>
        <taxon>Bacteria</taxon>
        <taxon>Bacillati</taxon>
        <taxon>Actinomycetota</taxon>
        <taxon>Actinomycetes</taxon>
        <taxon>Kitasatosporales</taxon>
        <taxon>Streptomycetaceae</taxon>
        <taxon>Streptomyces</taxon>
    </lineage>
</organism>
<dbReference type="InterPro" id="IPR002645">
    <property type="entry name" value="STAS_dom"/>
</dbReference>
<dbReference type="Gene3D" id="3.30.750.24">
    <property type="entry name" value="STAS domain"/>
    <property type="match status" value="1"/>
</dbReference>
<evidence type="ECO:0000313" key="5">
    <source>
        <dbReference type="Proteomes" id="UP000286746"/>
    </source>
</evidence>
<comment type="caution">
    <text evidence="4">The sequence shown here is derived from an EMBL/GenBank/DDBJ whole genome shotgun (WGS) entry which is preliminary data.</text>
</comment>
<evidence type="ECO:0000256" key="2">
    <source>
        <dbReference type="RuleBase" id="RU003749"/>
    </source>
</evidence>
<sequence length="118" mass="13140">MNTRCPELREGCRVVCPVGEIDLATAPAFRDQLRGNDAALPAFVVADLRQVHFIDSSGLQELMTARTRCEAVGGWVRVVYDHEAVDLLFRLTGYAEQFPRYASVEDAWGDRAPEAADR</sequence>
<dbReference type="InterPro" id="IPR003658">
    <property type="entry name" value="Anti-sigma_ant"/>
</dbReference>
<dbReference type="NCBIfam" id="TIGR00377">
    <property type="entry name" value="ant_ant_sig"/>
    <property type="match status" value="1"/>
</dbReference>
<dbReference type="PANTHER" id="PTHR33495:SF2">
    <property type="entry name" value="ANTI-SIGMA FACTOR ANTAGONIST TM_1081-RELATED"/>
    <property type="match status" value="1"/>
</dbReference>
<dbReference type="Proteomes" id="UP000286746">
    <property type="component" value="Unassembled WGS sequence"/>
</dbReference>
<dbReference type="PANTHER" id="PTHR33495">
    <property type="entry name" value="ANTI-SIGMA FACTOR ANTAGONIST TM_1081-RELATED-RELATED"/>
    <property type="match status" value="1"/>
</dbReference>